<dbReference type="OrthoDB" id="1624444at2"/>
<dbReference type="STRING" id="225345.CLCHR_14900"/>
<dbReference type="InterPro" id="IPR022225">
    <property type="entry name" value="Phage_tail_fibre_N"/>
</dbReference>
<evidence type="ECO:0000259" key="1">
    <source>
        <dbReference type="Pfam" id="PF12571"/>
    </source>
</evidence>
<proteinExistence type="predicted"/>
<dbReference type="RefSeq" id="WP_079439063.1">
    <property type="nucleotide sequence ID" value="NZ_MZGT01000016.1"/>
</dbReference>
<comment type="caution">
    <text evidence="2">The sequence shown here is derived from an EMBL/GenBank/DDBJ whole genome shotgun (WGS) entry which is preliminary data.</text>
</comment>
<accession>A0A1V4IV58</accession>
<dbReference type="Proteomes" id="UP000191056">
    <property type="component" value="Unassembled WGS sequence"/>
</dbReference>
<dbReference type="Pfam" id="PF12571">
    <property type="entry name" value="Phage_tail_fib"/>
    <property type="match status" value="1"/>
</dbReference>
<feature type="domain" description="Phage tail fibre protein N-terminal" evidence="1">
    <location>
        <begin position="7"/>
        <end position="152"/>
    </location>
</feature>
<dbReference type="AlphaFoldDB" id="A0A1V4IV58"/>
<reference evidence="2 3" key="1">
    <citation type="submission" date="2017-03" db="EMBL/GenBank/DDBJ databases">
        <title>Genome sequence of Clostridium chromiireducens DSM 23318.</title>
        <authorList>
            <person name="Poehlein A."/>
            <person name="Daniel R."/>
        </authorList>
    </citation>
    <scope>NUCLEOTIDE SEQUENCE [LARGE SCALE GENOMIC DNA]</scope>
    <source>
        <strain evidence="2 3">DSM 23318</strain>
    </source>
</reference>
<name>A0A1V4IV58_9CLOT</name>
<evidence type="ECO:0000313" key="2">
    <source>
        <dbReference type="EMBL" id="OPJ63675.1"/>
    </source>
</evidence>
<evidence type="ECO:0000313" key="3">
    <source>
        <dbReference type="Proteomes" id="UP000191056"/>
    </source>
</evidence>
<gene>
    <name evidence="2" type="ORF">CLCHR_14900</name>
</gene>
<keyword evidence="3" id="KW-1185">Reference proteome</keyword>
<organism evidence="2 3">
    <name type="scientific">Clostridium chromiireducens</name>
    <dbReference type="NCBI Taxonomy" id="225345"/>
    <lineage>
        <taxon>Bacteria</taxon>
        <taxon>Bacillati</taxon>
        <taxon>Bacillota</taxon>
        <taxon>Clostridia</taxon>
        <taxon>Eubacteriales</taxon>
        <taxon>Clostridiaceae</taxon>
        <taxon>Clostridium</taxon>
    </lineage>
</organism>
<protein>
    <recommendedName>
        <fullName evidence="1">Phage tail fibre protein N-terminal domain-containing protein</fullName>
    </recommendedName>
</protein>
<sequence>MSYFGGLVLTDLGKNLLTKAQAGKQLNYTKVSIGDGALGSSSISSLTALKNKIKDISITKLKVLPTGKAVIGFTISNQNITTGFYFREIGIFATDPDLGEILYCYGNAGTNAEFIPANGSTDVIEKSIDINLLVGNAANVSATIDQSLVYATPIDVNNALTQAKQYADAKINSSSISEVKLTTTSATKILLFTPAQQGNFKIDVYLRVLAASNITVSITYTDTAGVQTKMMIPERNGLYFPNSSGVQSYTIGNHFLRQLCVNALKNTPIDVNITANLANQVYVSALIMGV</sequence>
<dbReference type="EMBL" id="MZGT01000016">
    <property type="protein sequence ID" value="OPJ63675.1"/>
    <property type="molecule type" value="Genomic_DNA"/>
</dbReference>